<comment type="caution">
    <text evidence="2">The sequence shown here is derived from an EMBL/GenBank/DDBJ whole genome shotgun (WGS) entry which is preliminary data.</text>
</comment>
<evidence type="ECO:0000313" key="2">
    <source>
        <dbReference type="EMBL" id="KAB2578560.1"/>
    </source>
</evidence>
<evidence type="ECO:0000256" key="1">
    <source>
        <dbReference type="SAM" id="MobiDB-lite"/>
    </source>
</evidence>
<dbReference type="Proteomes" id="UP000325902">
    <property type="component" value="Unassembled WGS sequence"/>
</dbReference>
<protein>
    <submittedName>
        <fullName evidence="2">Uncharacterized protein</fullName>
    </submittedName>
</protein>
<sequence length="155" mass="15424">MPAPLPLGEPVIVEVECVQTPPEDIDPGQMVTTTVVSGTEDDKGPVRLPTEVDGELVTGLAVPVPDGVTGEDDGPGPGPEEPVGEVGTGVEEPDDGNTVGLAGPLVGGAALVEQGTVRVTVAGPPLDPHEAQAVTVVVKPGGTDPVLVDGRVLPV</sequence>
<reference evidence="2 3" key="1">
    <citation type="journal article" date="2019" name="Sci. Rep.">
        <title>A multi-omics analysis of the grapevine pathogen Lasiodiplodia theobromae reveals that temperature affects the expression of virulence- and pathogenicity-related genes.</title>
        <authorList>
            <person name="Felix C."/>
            <person name="Meneses R."/>
            <person name="Goncalves M.F.M."/>
            <person name="Tilleman L."/>
            <person name="Duarte A.S."/>
            <person name="Jorrin-Novo J.V."/>
            <person name="Van de Peer Y."/>
            <person name="Deforce D."/>
            <person name="Van Nieuwerburgh F."/>
            <person name="Esteves A.C."/>
            <person name="Alves A."/>
        </authorList>
    </citation>
    <scope>NUCLEOTIDE SEQUENCE [LARGE SCALE GENOMIC DNA]</scope>
    <source>
        <strain evidence="2 3">LA-SOL3</strain>
    </source>
</reference>
<accession>A0A5N5DLU5</accession>
<proteinExistence type="predicted"/>
<keyword evidence="3" id="KW-1185">Reference proteome</keyword>
<dbReference type="EMBL" id="VCHE01000011">
    <property type="protein sequence ID" value="KAB2578560.1"/>
    <property type="molecule type" value="Genomic_DNA"/>
</dbReference>
<evidence type="ECO:0000313" key="3">
    <source>
        <dbReference type="Proteomes" id="UP000325902"/>
    </source>
</evidence>
<dbReference type="AlphaFoldDB" id="A0A5N5DLU5"/>
<feature type="region of interest" description="Disordered" evidence="1">
    <location>
        <begin position="59"/>
        <end position="97"/>
    </location>
</feature>
<name>A0A5N5DLU5_9PEZI</name>
<gene>
    <name evidence="2" type="ORF">DBV05_g2881</name>
</gene>
<organism evidence="2 3">
    <name type="scientific">Lasiodiplodia theobromae</name>
    <dbReference type="NCBI Taxonomy" id="45133"/>
    <lineage>
        <taxon>Eukaryota</taxon>
        <taxon>Fungi</taxon>
        <taxon>Dikarya</taxon>
        <taxon>Ascomycota</taxon>
        <taxon>Pezizomycotina</taxon>
        <taxon>Dothideomycetes</taxon>
        <taxon>Dothideomycetes incertae sedis</taxon>
        <taxon>Botryosphaeriales</taxon>
        <taxon>Botryosphaeriaceae</taxon>
        <taxon>Lasiodiplodia</taxon>
    </lineage>
</organism>